<dbReference type="PANTHER" id="PTHR11271">
    <property type="entry name" value="GUANINE DEAMINASE"/>
    <property type="match status" value="1"/>
</dbReference>
<dbReference type="SUPFAM" id="SSF51556">
    <property type="entry name" value="Metallo-dependent hydrolases"/>
    <property type="match status" value="1"/>
</dbReference>
<comment type="caution">
    <text evidence="6">The sequence shown here is derived from an EMBL/GenBank/DDBJ whole genome shotgun (WGS) entry which is preliminary data.</text>
</comment>
<evidence type="ECO:0000256" key="4">
    <source>
        <dbReference type="ARBA" id="ARBA00022833"/>
    </source>
</evidence>
<dbReference type="InterPro" id="IPR006680">
    <property type="entry name" value="Amidohydro-rel"/>
</dbReference>
<dbReference type="GO" id="GO:0005829">
    <property type="term" value="C:cytosol"/>
    <property type="evidence" value="ECO:0007669"/>
    <property type="project" value="TreeGrafter"/>
</dbReference>
<dbReference type="GO" id="GO:0046872">
    <property type="term" value="F:metal ion binding"/>
    <property type="evidence" value="ECO:0007669"/>
    <property type="project" value="UniProtKB-KW"/>
</dbReference>
<evidence type="ECO:0000256" key="3">
    <source>
        <dbReference type="ARBA" id="ARBA00022801"/>
    </source>
</evidence>
<dbReference type="RefSeq" id="WP_133605143.1">
    <property type="nucleotide sequence ID" value="NZ_JAUFPJ010000011.1"/>
</dbReference>
<dbReference type="Pfam" id="PF01979">
    <property type="entry name" value="Amidohydro_1"/>
    <property type="match status" value="1"/>
</dbReference>
<accession>A0A4R6MU19</accession>
<dbReference type="NCBIfam" id="TIGR02022">
    <property type="entry name" value="hutF"/>
    <property type="match status" value="1"/>
</dbReference>
<dbReference type="GO" id="GO:0019239">
    <property type="term" value="F:deaminase activity"/>
    <property type="evidence" value="ECO:0007669"/>
    <property type="project" value="TreeGrafter"/>
</dbReference>
<dbReference type="Proteomes" id="UP000295357">
    <property type="component" value="Unassembled WGS sequence"/>
</dbReference>
<evidence type="ECO:0000259" key="5">
    <source>
        <dbReference type="Pfam" id="PF01979"/>
    </source>
</evidence>
<keyword evidence="4" id="KW-0862">Zinc</keyword>
<evidence type="ECO:0000256" key="1">
    <source>
        <dbReference type="ARBA" id="ARBA00001947"/>
    </source>
</evidence>
<keyword evidence="3" id="KW-0378">Hydrolase</keyword>
<organism evidence="6 7">
    <name type="scientific">Roseateles asaccharophilus</name>
    <dbReference type="NCBI Taxonomy" id="582607"/>
    <lineage>
        <taxon>Bacteria</taxon>
        <taxon>Pseudomonadati</taxon>
        <taxon>Pseudomonadota</taxon>
        <taxon>Betaproteobacteria</taxon>
        <taxon>Burkholderiales</taxon>
        <taxon>Sphaerotilaceae</taxon>
        <taxon>Roseateles</taxon>
    </lineage>
</organism>
<dbReference type="Gene3D" id="2.30.40.10">
    <property type="entry name" value="Urease, subunit C, domain 1"/>
    <property type="match status" value="1"/>
</dbReference>
<sequence length="466" mass="49830">MSGGTPQAFWAPLAWLDGGWQSQVLMELDGRGHWTRFSAAQAAPAGVRVLDGPVIPSLVNAHSHAFQRAFAGLSERRESASDDFWSWRERMYGVALRITPAQLKAVARQLYAELLAGGYTQVCEFHYLHHAEDGSAYPGDGLAMSWALAEAAQEVGIGLTLLPVLYAHAGFAQPALRPDQRRFATDADWVWNACQRINAAGLPLVNAGVALHSLRAAHAADIQALQRLVGEAPVPIHIHISEQQAEVRDCLASTGQRPMAHLCSQFSPDARWHLVHATHSTADEIQAVAASGASVVICPGTEANLGDGLCDLPGWLAAEVPLSLGSDSQVTRGWVEELRWLEYGQRLGLQQRNVGAEPGRQPATAARLFERMLQGSAAPAGLPSWGLKPGARADFLVLDAQSDGLLGLPAGHLLDGLVFASAGSALSQVWVAGRQGLTLPRTAAGAASVRSAFEEAMWALWRDFTA</sequence>
<name>A0A4R6MU19_9BURK</name>
<dbReference type="AlphaFoldDB" id="A0A4R6MU19"/>
<reference evidence="6 7" key="1">
    <citation type="submission" date="2019-03" db="EMBL/GenBank/DDBJ databases">
        <title>Genomic Encyclopedia of Type Strains, Phase IV (KMG-IV): sequencing the most valuable type-strain genomes for metagenomic binning, comparative biology and taxonomic classification.</title>
        <authorList>
            <person name="Goeker M."/>
        </authorList>
    </citation>
    <scope>NUCLEOTIDE SEQUENCE [LARGE SCALE GENOMIC DNA]</scope>
    <source>
        <strain evidence="6 7">DSM 25082</strain>
    </source>
</reference>
<evidence type="ECO:0000256" key="2">
    <source>
        <dbReference type="ARBA" id="ARBA00022723"/>
    </source>
</evidence>
<dbReference type="PANTHER" id="PTHR11271:SF48">
    <property type="entry name" value="AMIDOHYDROLASE-RELATED DOMAIN-CONTAINING PROTEIN"/>
    <property type="match status" value="1"/>
</dbReference>
<protein>
    <submittedName>
        <fullName evidence="6">Formimidoylglutamate deiminase</fullName>
    </submittedName>
</protein>
<feature type="domain" description="Amidohydrolase-related" evidence="5">
    <location>
        <begin position="54"/>
        <end position="434"/>
    </location>
</feature>
<evidence type="ECO:0000313" key="6">
    <source>
        <dbReference type="EMBL" id="TDP05608.1"/>
    </source>
</evidence>
<keyword evidence="2" id="KW-0479">Metal-binding</keyword>
<dbReference type="InterPro" id="IPR032466">
    <property type="entry name" value="Metal_Hydrolase"/>
</dbReference>
<keyword evidence="7" id="KW-1185">Reference proteome</keyword>
<gene>
    <name evidence="6" type="ORF">DFR39_11032</name>
</gene>
<dbReference type="InterPro" id="IPR051607">
    <property type="entry name" value="Metallo-dep_hydrolases"/>
</dbReference>
<dbReference type="InterPro" id="IPR010252">
    <property type="entry name" value="HutF"/>
</dbReference>
<dbReference type="Gene3D" id="3.20.20.140">
    <property type="entry name" value="Metal-dependent hydrolases"/>
    <property type="match status" value="1"/>
</dbReference>
<proteinExistence type="predicted"/>
<dbReference type="InterPro" id="IPR011059">
    <property type="entry name" value="Metal-dep_hydrolase_composite"/>
</dbReference>
<dbReference type="OrthoDB" id="9796020at2"/>
<dbReference type="EMBL" id="SNXE01000010">
    <property type="protein sequence ID" value="TDP05608.1"/>
    <property type="molecule type" value="Genomic_DNA"/>
</dbReference>
<comment type="cofactor">
    <cofactor evidence="1">
        <name>Zn(2+)</name>
        <dbReference type="ChEBI" id="CHEBI:29105"/>
    </cofactor>
</comment>
<evidence type="ECO:0000313" key="7">
    <source>
        <dbReference type="Proteomes" id="UP000295357"/>
    </source>
</evidence>